<dbReference type="RefSeq" id="WP_005858843.1">
    <property type="nucleotide sequence ID" value="NZ_AAYA01000006.1"/>
</dbReference>
<protein>
    <submittedName>
        <fullName evidence="2">FixH protein, putative</fullName>
    </submittedName>
</protein>
<proteinExistence type="predicted"/>
<organism evidence="2 3">
    <name type="scientific">Sagittula stellata (strain ATCC 700073 / DSM 11524 / E-37)</name>
    <dbReference type="NCBI Taxonomy" id="388399"/>
    <lineage>
        <taxon>Bacteria</taxon>
        <taxon>Pseudomonadati</taxon>
        <taxon>Pseudomonadota</taxon>
        <taxon>Alphaproteobacteria</taxon>
        <taxon>Rhodobacterales</taxon>
        <taxon>Roseobacteraceae</taxon>
        <taxon>Sagittula</taxon>
    </lineage>
</organism>
<evidence type="ECO:0000313" key="2">
    <source>
        <dbReference type="EMBL" id="EBA08070.1"/>
    </source>
</evidence>
<keyword evidence="1" id="KW-0472">Membrane</keyword>
<dbReference type="PIRSF" id="PIRSF011386">
    <property type="entry name" value="FixH"/>
    <property type="match status" value="1"/>
</dbReference>
<comment type="caution">
    <text evidence="2">The sequence shown here is derived from an EMBL/GenBank/DDBJ whole genome shotgun (WGS) entry which is preliminary data.</text>
</comment>
<keyword evidence="1" id="KW-1133">Transmembrane helix</keyword>
<dbReference type="Proteomes" id="UP000005713">
    <property type="component" value="Unassembled WGS sequence"/>
</dbReference>
<evidence type="ECO:0000256" key="1">
    <source>
        <dbReference type="SAM" id="Phobius"/>
    </source>
</evidence>
<reference evidence="2 3" key="1">
    <citation type="submission" date="2006-06" db="EMBL/GenBank/DDBJ databases">
        <authorList>
            <person name="Moran M.A."/>
            <person name="Ferriera S."/>
            <person name="Johnson J."/>
            <person name="Kravitz S."/>
            <person name="Beeson K."/>
            <person name="Sutton G."/>
            <person name="Rogers Y.-H."/>
            <person name="Friedman R."/>
            <person name="Frazier M."/>
            <person name="Venter J.C."/>
        </authorList>
    </citation>
    <scope>NUCLEOTIDE SEQUENCE [LARGE SCALE GENOMIC DNA]</scope>
    <source>
        <strain evidence="2 3">E-37</strain>
    </source>
</reference>
<dbReference type="InterPro" id="IPR008620">
    <property type="entry name" value="FixH"/>
</dbReference>
<accession>A3K3F6</accession>
<dbReference type="AlphaFoldDB" id="A3K3F6"/>
<dbReference type="eggNOG" id="COG5456">
    <property type="taxonomic scope" value="Bacteria"/>
</dbReference>
<dbReference type="InterPro" id="IPR018037">
    <property type="entry name" value="FixH_proteobacterial"/>
</dbReference>
<sequence>MADVRKEFRLTGWHVLAGFAAAFGIIIAVNIALAVNAVRTFPGLETEHSYIASQTFDVRRAAQQALGWDISASHADGLLVLKIVDDKGLPVQAAKMDVILGRPTHQKADRVPQFRWDGTAYVAHEELEKGNWDLWIKATAMDGTAFEQRLEMYQP</sequence>
<dbReference type="Pfam" id="PF05751">
    <property type="entry name" value="FixH"/>
    <property type="match status" value="1"/>
</dbReference>
<name>A3K3F6_SAGS3</name>
<dbReference type="OrthoDB" id="1495896at2"/>
<dbReference type="EMBL" id="AAYA01000006">
    <property type="protein sequence ID" value="EBA08070.1"/>
    <property type="molecule type" value="Genomic_DNA"/>
</dbReference>
<evidence type="ECO:0000313" key="3">
    <source>
        <dbReference type="Proteomes" id="UP000005713"/>
    </source>
</evidence>
<feature type="transmembrane region" description="Helical" evidence="1">
    <location>
        <begin position="12"/>
        <end position="35"/>
    </location>
</feature>
<keyword evidence="3" id="KW-1185">Reference proteome</keyword>
<keyword evidence="1" id="KW-0812">Transmembrane</keyword>
<gene>
    <name evidence="2" type="ORF">SSE37_11019</name>
</gene>